<keyword evidence="7 10" id="KW-0808">Transferase</keyword>
<feature type="modified residue" description="N6-(pyridoxal phosphate)lysine" evidence="9">
    <location>
        <position position="249"/>
    </location>
</feature>
<dbReference type="Pfam" id="PF00464">
    <property type="entry name" value="SHMT"/>
    <property type="match status" value="1"/>
</dbReference>
<dbReference type="PANTHER" id="PTHR11680">
    <property type="entry name" value="SERINE HYDROXYMETHYLTRANSFERASE"/>
    <property type="match status" value="1"/>
</dbReference>
<comment type="similarity">
    <text evidence="5 10">Belongs to the SHMT family.</text>
</comment>
<dbReference type="GO" id="GO:0035999">
    <property type="term" value="P:tetrahydrofolate interconversion"/>
    <property type="evidence" value="ECO:0007669"/>
    <property type="project" value="UniProtKB-UniPathway"/>
</dbReference>
<evidence type="ECO:0000256" key="2">
    <source>
        <dbReference type="ARBA" id="ARBA00001933"/>
    </source>
</evidence>
<dbReference type="PIRSF" id="PIRSF000412">
    <property type="entry name" value="SHMT"/>
    <property type="match status" value="1"/>
</dbReference>
<organism evidence="12 13">
    <name type="scientific">Callorhinchus milii</name>
    <name type="common">Ghost shark</name>
    <dbReference type="NCBI Taxonomy" id="7868"/>
    <lineage>
        <taxon>Eukaryota</taxon>
        <taxon>Metazoa</taxon>
        <taxon>Chordata</taxon>
        <taxon>Craniata</taxon>
        <taxon>Vertebrata</taxon>
        <taxon>Chondrichthyes</taxon>
        <taxon>Holocephali</taxon>
        <taxon>Chimaeriformes</taxon>
        <taxon>Callorhinchidae</taxon>
        <taxon>Callorhinchus</taxon>
    </lineage>
</organism>
<reference evidence="13" key="1">
    <citation type="journal article" date="2006" name="Science">
        <title>Ancient noncoding elements conserved in the human genome.</title>
        <authorList>
            <person name="Venkatesh B."/>
            <person name="Kirkness E.F."/>
            <person name="Loh Y.H."/>
            <person name="Halpern A.L."/>
            <person name="Lee A.P."/>
            <person name="Johnson J."/>
            <person name="Dandona N."/>
            <person name="Viswanathan L.D."/>
            <person name="Tay A."/>
            <person name="Venter J.C."/>
            <person name="Strausberg R.L."/>
            <person name="Brenner S."/>
        </authorList>
    </citation>
    <scope>NUCLEOTIDE SEQUENCE [LARGE SCALE GENOMIC DNA]</scope>
</reference>
<sequence length="420" mass="45765">MADNHTTASRDSHSAMMVEPLSTNDQEVYEIIRKEKTRQRLGLELIASENFASRAVLEALSSCVHNKYSEGYPGQRYYGGTEFVDELEILCQKRALALYSLDPRQWGVNVQPYSGSPANFAVYTALVEPHGRIMGLDLPDGGHLTHGFMTQKKRISATSIFFESLPYKVRGPGHRLSPSLSTVSSLPQPFRPGVSCYSRNLDYARMRGIADENGAYLMADMAHISGLVAAGLVPSPFEHCHVVSTTTHKTLRGCRAGMIFYRRGVQSVDQKTGKETMYNLEGPINQSVFPGLQGGPHNHAIAGVAVALKQAMTPEFCVYQEQVVANCRALAAALMDLGYHVVSGGSDNHMILVDLRNRGTDGGRADKVLELCAIACNKNTCPGDKSALRPSGLRFRDPRPDLQGLPGGGFPKVAAFIHQG</sequence>
<protein>
    <recommendedName>
        <fullName evidence="10">Serine hydroxymethyltransferase</fullName>
        <ecNumber evidence="10">2.1.2.1</ecNumber>
    </recommendedName>
</protein>
<dbReference type="EC" id="2.1.2.1" evidence="10"/>
<reference evidence="12" key="5">
    <citation type="submission" date="2025-09" db="UniProtKB">
        <authorList>
            <consortium name="Ensembl"/>
        </authorList>
    </citation>
    <scope>IDENTIFICATION</scope>
</reference>
<dbReference type="Proteomes" id="UP000314986">
    <property type="component" value="Unassembled WGS sequence"/>
</dbReference>
<keyword evidence="13" id="KW-1185">Reference proteome</keyword>
<dbReference type="GO" id="GO:0030170">
    <property type="term" value="F:pyridoxal phosphate binding"/>
    <property type="evidence" value="ECO:0007669"/>
    <property type="project" value="InterPro"/>
</dbReference>
<evidence type="ECO:0000256" key="3">
    <source>
        <dbReference type="ARBA" id="ARBA00002224"/>
    </source>
</evidence>
<evidence type="ECO:0000313" key="13">
    <source>
        <dbReference type="Proteomes" id="UP000314986"/>
    </source>
</evidence>
<dbReference type="InterPro" id="IPR015422">
    <property type="entry name" value="PyrdxlP-dep_Trfase_small"/>
</dbReference>
<evidence type="ECO:0000256" key="9">
    <source>
        <dbReference type="PIRSR" id="PIRSR000412-50"/>
    </source>
</evidence>
<dbReference type="PROSITE" id="PS00096">
    <property type="entry name" value="SHMT"/>
    <property type="match status" value="1"/>
</dbReference>
<dbReference type="GO" id="GO:0005634">
    <property type="term" value="C:nucleus"/>
    <property type="evidence" value="ECO:0007669"/>
    <property type="project" value="TreeGrafter"/>
</dbReference>
<comment type="catalytic activity">
    <reaction evidence="1 10">
        <text>(6R)-5,10-methylene-5,6,7,8-tetrahydrofolate + glycine + H2O = (6S)-5,6,7,8-tetrahydrofolate + L-serine</text>
        <dbReference type="Rhea" id="RHEA:15481"/>
        <dbReference type="ChEBI" id="CHEBI:15377"/>
        <dbReference type="ChEBI" id="CHEBI:15636"/>
        <dbReference type="ChEBI" id="CHEBI:33384"/>
        <dbReference type="ChEBI" id="CHEBI:57305"/>
        <dbReference type="ChEBI" id="CHEBI:57453"/>
        <dbReference type="EC" id="2.1.2.1"/>
    </reaction>
</comment>
<comment type="function">
    <text evidence="3 10">Interconversion of serine and glycine.</text>
</comment>
<evidence type="ECO:0000259" key="11">
    <source>
        <dbReference type="Pfam" id="PF00464"/>
    </source>
</evidence>
<dbReference type="GO" id="GO:0019264">
    <property type="term" value="P:glycine biosynthetic process from serine"/>
    <property type="evidence" value="ECO:0007669"/>
    <property type="project" value="InterPro"/>
</dbReference>
<reference evidence="13" key="3">
    <citation type="journal article" date="2014" name="Nature">
        <title>Elephant shark genome provides unique insights into gnathostome evolution.</title>
        <authorList>
            <consortium name="International Elephant Shark Genome Sequencing Consortium"/>
            <person name="Venkatesh B."/>
            <person name="Lee A.P."/>
            <person name="Ravi V."/>
            <person name="Maurya A.K."/>
            <person name="Lian M.M."/>
            <person name="Swann J.B."/>
            <person name="Ohta Y."/>
            <person name="Flajnik M.F."/>
            <person name="Sutoh Y."/>
            <person name="Kasahara M."/>
            <person name="Hoon S."/>
            <person name="Gangu V."/>
            <person name="Roy S.W."/>
            <person name="Irimia M."/>
            <person name="Korzh V."/>
            <person name="Kondrychyn I."/>
            <person name="Lim Z.W."/>
            <person name="Tay B.H."/>
            <person name="Tohari S."/>
            <person name="Kong K.W."/>
            <person name="Ho S."/>
            <person name="Lorente-Galdos B."/>
            <person name="Quilez J."/>
            <person name="Marques-Bonet T."/>
            <person name="Raney B.J."/>
            <person name="Ingham P.W."/>
            <person name="Tay A."/>
            <person name="Hillier L.W."/>
            <person name="Minx P."/>
            <person name="Boehm T."/>
            <person name="Wilson R.K."/>
            <person name="Brenner S."/>
            <person name="Warren W.C."/>
        </authorList>
    </citation>
    <scope>NUCLEOTIDE SEQUENCE [LARGE SCALE GENOMIC DNA]</scope>
</reference>
<dbReference type="AlphaFoldDB" id="A0A4W3IRH9"/>
<name>A0A4W3IRH9_CALMI</name>
<dbReference type="STRING" id="7868.ENSCMIP00000028978"/>
<dbReference type="GO" id="GO:0005739">
    <property type="term" value="C:mitochondrion"/>
    <property type="evidence" value="ECO:0007669"/>
    <property type="project" value="TreeGrafter"/>
</dbReference>
<dbReference type="NCBIfam" id="NF000586">
    <property type="entry name" value="PRK00011.1"/>
    <property type="match status" value="1"/>
</dbReference>
<evidence type="ECO:0000256" key="6">
    <source>
        <dbReference type="ARBA" id="ARBA00022563"/>
    </source>
</evidence>
<dbReference type="Gene3D" id="3.90.1150.10">
    <property type="entry name" value="Aspartate Aminotransferase, domain 1"/>
    <property type="match status" value="1"/>
</dbReference>
<dbReference type="CDD" id="cd00378">
    <property type="entry name" value="SHMT"/>
    <property type="match status" value="1"/>
</dbReference>
<dbReference type="UniPathway" id="UPA00193"/>
<dbReference type="Gene3D" id="3.40.640.10">
    <property type="entry name" value="Type I PLP-dependent aspartate aminotransferase-like (Major domain)"/>
    <property type="match status" value="1"/>
</dbReference>
<accession>A0A4W3IRH9</accession>
<keyword evidence="8 9" id="KW-0663">Pyridoxal phosphate</keyword>
<evidence type="ECO:0000256" key="7">
    <source>
        <dbReference type="ARBA" id="ARBA00022679"/>
    </source>
</evidence>
<comment type="cofactor">
    <cofactor evidence="2 9 10">
        <name>pyridoxal 5'-phosphate</name>
        <dbReference type="ChEBI" id="CHEBI:597326"/>
    </cofactor>
</comment>
<dbReference type="InterPro" id="IPR015421">
    <property type="entry name" value="PyrdxlP-dep_Trfase_major"/>
</dbReference>
<dbReference type="Ensembl" id="ENSCMIT00000029439.1">
    <property type="protein sequence ID" value="ENSCMIP00000028978.1"/>
    <property type="gene ID" value="ENSCMIG00000012549.1"/>
</dbReference>
<dbReference type="InterPro" id="IPR019798">
    <property type="entry name" value="Ser_HO-MeTrfase_PLP_BS"/>
</dbReference>
<evidence type="ECO:0000313" key="12">
    <source>
        <dbReference type="Ensembl" id="ENSCMIP00000028978.1"/>
    </source>
</evidence>
<dbReference type="OMA" id="CQFANVQ"/>
<reference evidence="13" key="2">
    <citation type="journal article" date="2007" name="PLoS Biol.">
        <title>Survey sequencing and comparative analysis of the elephant shark (Callorhinchus milii) genome.</title>
        <authorList>
            <person name="Venkatesh B."/>
            <person name="Kirkness E.F."/>
            <person name="Loh Y.H."/>
            <person name="Halpern A.L."/>
            <person name="Lee A.P."/>
            <person name="Johnson J."/>
            <person name="Dandona N."/>
            <person name="Viswanathan L.D."/>
            <person name="Tay A."/>
            <person name="Venter J.C."/>
            <person name="Strausberg R.L."/>
            <person name="Brenner S."/>
        </authorList>
    </citation>
    <scope>NUCLEOTIDE SEQUENCE [LARGE SCALE GENOMIC DNA]</scope>
</reference>
<keyword evidence="6 10" id="KW-0554">One-carbon metabolism</keyword>
<evidence type="ECO:0000256" key="1">
    <source>
        <dbReference type="ARBA" id="ARBA00001528"/>
    </source>
</evidence>
<dbReference type="PANTHER" id="PTHR11680:SF59">
    <property type="entry name" value="SERINE HYDROXYMETHYLTRANSFERASE, CYTOSOLIC"/>
    <property type="match status" value="1"/>
</dbReference>
<dbReference type="InParanoid" id="A0A4W3IRH9"/>
<dbReference type="InterPro" id="IPR001085">
    <property type="entry name" value="Ser_HO-MeTrfase"/>
</dbReference>
<dbReference type="InterPro" id="IPR049943">
    <property type="entry name" value="Ser_HO-MeTrfase-like"/>
</dbReference>
<dbReference type="GO" id="GO:0004372">
    <property type="term" value="F:glycine hydroxymethyltransferase activity"/>
    <property type="evidence" value="ECO:0007669"/>
    <property type="project" value="UniProtKB-EC"/>
</dbReference>
<dbReference type="SUPFAM" id="SSF53383">
    <property type="entry name" value="PLP-dependent transferases"/>
    <property type="match status" value="1"/>
</dbReference>
<comment type="pathway">
    <text evidence="4 10">One-carbon metabolism; tetrahydrofolate interconversion.</text>
</comment>
<proteinExistence type="inferred from homology"/>
<evidence type="ECO:0000256" key="4">
    <source>
        <dbReference type="ARBA" id="ARBA00004777"/>
    </source>
</evidence>
<evidence type="ECO:0000256" key="10">
    <source>
        <dbReference type="RuleBase" id="RU000585"/>
    </source>
</evidence>
<evidence type="ECO:0000256" key="5">
    <source>
        <dbReference type="ARBA" id="ARBA00006376"/>
    </source>
</evidence>
<evidence type="ECO:0000256" key="8">
    <source>
        <dbReference type="ARBA" id="ARBA00022898"/>
    </source>
</evidence>
<dbReference type="InterPro" id="IPR015424">
    <property type="entry name" value="PyrdxlP-dep_Trfase"/>
</dbReference>
<feature type="domain" description="Serine hydroxymethyltransferase-like" evidence="11">
    <location>
        <begin position="21"/>
        <end position="417"/>
    </location>
</feature>
<dbReference type="InterPro" id="IPR039429">
    <property type="entry name" value="SHMT-like_dom"/>
</dbReference>
<dbReference type="GeneTree" id="ENSGT00390000002762"/>
<dbReference type="FunFam" id="3.40.640.10:FF:000097">
    <property type="entry name" value="Serine hydroxymethyltransferase"/>
    <property type="match status" value="1"/>
</dbReference>
<reference evidence="12" key="4">
    <citation type="submission" date="2025-08" db="UniProtKB">
        <authorList>
            <consortium name="Ensembl"/>
        </authorList>
    </citation>
    <scope>IDENTIFICATION</scope>
</reference>